<evidence type="ECO:0000256" key="1">
    <source>
        <dbReference type="SAM" id="MobiDB-lite"/>
    </source>
</evidence>
<dbReference type="EMBL" id="JACVVK020000343">
    <property type="protein sequence ID" value="KAK7477705.1"/>
    <property type="molecule type" value="Genomic_DNA"/>
</dbReference>
<evidence type="ECO:0000313" key="2">
    <source>
        <dbReference type="EMBL" id="KAK7477705.1"/>
    </source>
</evidence>
<keyword evidence="3" id="KW-1185">Reference proteome</keyword>
<comment type="caution">
    <text evidence="2">The sequence shown here is derived from an EMBL/GenBank/DDBJ whole genome shotgun (WGS) entry which is preliminary data.</text>
</comment>
<feature type="region of interest" description="Disordered" evidence="1">
    <location>
        <begin position="104"/>
        <end position="150"/>
    </location>
</feature>
<feature type="compositionally biased region" description="Polar residues" evidence="1">
    <location>
        <begin position="104"/>
        <end position="113"/>
    </location>
</feature>
<proteinExistence type="predicted"/>
<reference evidence="2 3" key="1">
    <citation type="journal article" date="2023" name="Sci. Data">
        <title>Genome assembly of the Korean intertidal mud-creeper Batillaria attramentaria.</title>
        <authorList>
            <person name="Patra A.K."/>
            <person name="Ho P.T."/>
            <person name="Jun S."/>
            <person name="Lee S.J."/>
            <person name="Kim Y."/>
            <person name="Won Y.J."/>
        </authorList>
    </citation>
    <scope>NUCLEOTIDE SEQUENCE [LARGE SCALE GENOMIC DNA]</scope>
    <source>
        <strain evidence="2">Wonlab-2016</strain>
    </source>
</reference>
<evidence type="ECO:0000313" key="3">
    <source>
        <dbReference type="Proteomes" id="UP001519460"/>
    </source>
</evidence>
<dbReference type="Proteomes" id="UP001519460">
    <property type="component" value="Unassembled WGS sequence"/>
</dbReference>
<accession>A0ABD0JSP7</accession>
<feature type="compositionally biased region" description="Low complexity" evidence="1">
    <location>
        <begin position="123"/>
        <end position="132"/>
    </location>
</feature>
<organism evidence="2 3">
    <name type="scientific">Batillaria attramentaria</name>
    <dbReference type="NCBI Taxonomy" id="370345"/>
    <lineage>
        <taxon>Eukaryota</taxon>
        <taxon>Metazoa</taxon>
        <taxon>Spiralia</taxon>
        <taxon>Lophotrochozoa</taxon>
        <taxon>Mollusca</taxon>
        <taxon>Gastropoda</taxon>
        <taxon>Caenogastropoda</taxon>
        <taxon>Sorbeoconcha</taxon>
        <taxon>Cerithioidea</taxon>
        <taxon>Batillariidae</taxon>
        <taxon>Batillaria</taxon>
    </lineage>
</organism>
<name>A0ABD0JSP7_9CAEN</name>
<sequence length="150" mass="16131">MVGDRERPNFSGFTPTGFQLAAHFAAPRLGRWGCLGVGLVGIDLSMPLGCPRSKPRPREGLTDGLAVRGPRRDKLGTVMLFSSGGQCQRSFLLHHVVCATTQNPETASQTAAGSVTRHAQRRSQSFSGPSSSCETSDIPHDHFTRNARVT</sequence>
<dbReference type="AlphaFoldDB" id="A0ABD0JSP7"/>
<gene>
    <name evidence="2" type="ORF">BaRGS_00031089</name>
</gene>
<protein>
    <submittedName>
        <fullName evidence="2">Uncharacterized protein</fullName>
    </submittedName>
</protein>